<dbReference type="InterPro" id="IPR017853">
    <property type="entry name" value="GH"/>
</dbReference>
<sequence>MIMRLSFSAALLLAAALSATEAEKTVANKIVCYYGSWAYSRPGLGSYNVEDIPTNLCTHIIYSFVGLEEKNWSVKLVDKKFDIDMKGIERFLSLKKQNPNLKLLVAIGGWAEGGGKYSRMVSKKERRDAFIASVVQFMNKYRFDGFDLDWEYPGATDREGTFADKQNFFFLVEELRKAFNKAGKGWEITMAVPVAKFRLDEGYYVPELCSLVDAIHAMTYDLRGNWAGFADVHSPLYKRPHDQWAYEKLNVNDGMKLWVDYGCPAHKLIVGIPFYGRTFTLSKGNDNYELGTWINKEAGGGDAGPYTQEKGFLSYYEICSVMEVDELWIDRWDNIGLCPFTYKAQNWVGYENERSIQAKMDWLKKNGYGGAMVWAIDMDDFRGMCGDNYPLLKVINKGLKGYKVPVKDYVTTPRVSDWSSVFNRIIFLDATCRNLSCGLFFVQPDWQRPSSTTPTSIAVLAEDKMAEEVVPEESLNEVQRRKELVDGDRCHPTRRTTRPPPTRPTRPKRTTTEPPTRPTRPKRTTTEPPTRPTQPTEPTTEPPTRPTRPTRPTTRPPPTRPTRPTRPTTRPPPTRPTRPTRSTTEPPTRPTQPTEPTTEPPTRPTRPSRPTTRPPPTRPTRPTRPTTEPPTRPTRPTEPTTEPPTRPTRPTRPTTRPPPTRPTRPTRSTTEPPTRPTQPTEPTTEPPTRPTRPTRPTTRPPPTTPTPPPTRPPTTIPPNSTSTAPPSSTPQPTPKPTRPPTTIPPNSTSTAPPSSTTMSTTTERPSSTPLPPPEEGPDCSKYPSEMYYPHKDPKKFYQCTGTNSYKVCTCPPGTVWSQSVLNCVNA</sequence>
<dbReference type="SUPFAM" id="SSF51445">
    <property type="entry name" value="(Trans)glycosidases"/>
    <property type="match status" value="1"/>
</dbReference>
<feature type="compositionally biased region" description="Low complexity" evidence="13">
    <location>
        <begin position="577"/>
        <end position="597"/>
    </location>
</feature>
<dbReference type="GO" id="GO:0008843">
    <property type="term" value="F:endochitinase activity"/>
    <property type="evidence" value="ECO:0007669"/>
    <property type="project" value="UniProtKB-EC"/>
</dbReference>
<keyword evidence="9" id="KW-0119">Carbohydrate metabolism</keyword>
<evidence type="ECO:0000256" key="6">
    <source>
        <dbReference type="ARBA" id="ARBA00022801"/>
    </source>
</evidence>
<evidence type="ECO:0000256" key="14">
    <source>
        <dbReference type="SAM" id="SignalP"/>
    </source>
</evidence>
<dbReference type="SUPFAM" id="SSF54556">
    <property type="entry name" value="Chitinase insertion domain"/>
    <property type="match status" value="1"/>
</dbReference>
<dbReference type="PROSITE" id="PS51910">
    <property type="entry name" value="GH18_2"/>
    <property type="match status" value="1"/>
</dbReference>
<feature type="compositionally biased region" description="Low complexity" evidence="13">
    <location>
        <begin position="663"/>
        <end position="683"/>
    </location>
</feature>
<comment type="catalytic activity">
    <reaction evidence="1">
        <text>Random endo-hydrolysis of N-acetyl-beta-D-glucosaminide (1-&gt;4)-beta-linkages in chitin and chitodextrins.</text>
        <dbReference type="EC" id="3.2.1.14"/>
    </reaction>
</comment>
<keyword evidence="11" id="KW-0624">Polysaccharide degradation</keyword>
<dbReference type="GO" id="GO:0006032">
    <property type="term" value="P:chitin catabolic process"/>
    <property type="evidence" value="ECO:0007669"/>
    <property type="project" value="UniProtKB-KW"/>
</dbReference>
<dbReference type="InterPro" id="IPR001579">
    <property type="entry name" value="Glyco_hydro_18_chit_AS"/>
</dbReference>
<dbReference type="InterPro" id="IPR050314">
    <property type="entry name" value="Glycosyl_Hydrlase_18"/>
</dbReference>
<evidence type="ECO:0000256" key="7">
    <source>
        <dbReference type="ARBA" id="ARBA00023024"/>
    </source>
</evidence>
<gene>
    <name evidence="16" type="ORF">PYX00_005907</name>
</gene>
<dbReference type="InterPro" id="IPR011583">
    <property type="entry name" value="Chitinase_II/V-like_cat"/>
</dbReference>
<dbReference type="Gene3D" id="3.10.50.10">
    <property type="match status" value="1"/>
</dbReference>
<dbReference type="FunFam" id="3.20.20.80:FF:000144">
    <property type="entry name" value="Chitinase"/>
    <property type="match status" value="1"/>
</dbReference>
<dbReference type="EMBL" id="JARGDH010000003">
    <property type="protein sequence ID" value="KAL0273168.1"/>
    <property type="molecule type" value="Genomic_DNA"/>
</dbReference>
<keyword evidence="4" id="KW-0147">Chitin-binding</keyword>
<dbReference type="GO" id="GO:0000272">
    <property type="term" value="P:polysaccharide catabolic process"/>
    <property type="evidence" value="ECO:0007669"/>
    <property type="project" value="UniProtKB-KW"/>
</dbReference>
<feature type="compositionally biased region" description="Low complexity" evidence="13">
    <location>
        <begin position="717"/>
        <end position="726"/>
    </location>
</feature>
<feature type="chain" id="PRO_5043430460" description="chitinase" evidence="14">
    <location>
        <begin position="23"/>
        <end position="826"/>
    </location>
</feature>
<dbReference type="PANTHER" id="PTHR11177:SF144">
    <property type="entry name" value="CHITINASE 5"/>
    <property type="match status" value="1"/>
</dbReference>
<proteinExistence type="inferred from homology"/>
<evidence type="ECO:0000256" key="3">
    <source>
        <dbReference type="ARBA" id="ARBA00012729"/>
    </source>
</evidence>
<dbReference type="GO" id="GO:0005576">
    <property type="term" value="C:extracellular region"/>
    <property type="evidence" value="ECO:0007669"/>
    <property type="project" value="TreeGrafter"/>
</dbReference>
<dbReference type="AlphaFoldDB" id="A0AAW2HV37"/>
<dbReference type="FunFam" id="3.10.50.10:FF:000004">
    <property type="entry name" value="Chitinase 5"/>
    <property type="match status" value="1"/>
</dbReference>
<evidence type="ECO:0000256" key="1">
    <source>
        <dbReference type="ARBA" id="ARBA00000822"/>
    </source>
</evidence>
<dbReference type="GO" id="GO:0008061">
    <property type="term" value="F:chitin binding"/>
    <property type="evidence" value="ECO:0007669"/>
    <property type="project" value="UniProtKB-KW"/>
</dbReference>
<evidence type="ECO:0000256" key="12">
    <source>
        <dbReference type="RuleBase" id="RU000489"/>
    </source>
</evidence>
<keyword evidence="5 14" id="KW-0732">Signal</keyword>
<evidence type="ECO:0000256" key="10">
    <source>
        <dbReference type="ARBA" id="ARBA00023295"/>
    </source>
</evidence>
<evidence type="ECO:0000259" key="15">
    <source>
        <dbReference type="PROSITE" id="PS51910"/>
    </source>
</evidence>
<keyword evidence="8" id="KW-1015">Disulfide bond</keyword>
<evidence type="ECO:0000256" key="2">
    <source>
        <dbReference type="ARBA" id="ARBA00009121"/>
    </source>
</evidence>
<dbReference type="EC" id="3.2.1.14" evidence="3"/>
<feature type="region of interest" description="Disordered" evidence="13">
    <location>
        <begin position="470"/>
        <end position="784"/>
    </location>
</feature>
<dbReference type="PROSITE" id="PS01095">
    <property type="entry name" value="GH18_1"/>
    <property type="match status" value="1"/>
</dbReference>
<reference evidence="16" key="1">
    <citation type="journal article" date="2024" name="Gigascience">
        <title>Chromosome-level genome of the poultry shaft louse Menopon gallinae provides insight into the host-switching and adaptive evolution of parasitic lice.</title>
        <authorList>
            <person name="Xu Y."/>
            <person name="Ma L."/>
            <person name="Liu S."/>
            <person name="Liang Y."/>
            <person name="Liu Q."/>
            <person name="He Z."/>
            <person name="Tian L."/>
            <person name="Duan Y."/>
            <person name="Cai W."/>
            <person name="Li H."/>
            <person name="Song F."/>
        </authorList>
    </citation>
    <scope>NUCLEOTIDE SEQUENCE</scope>
    <source>
        <strain evidence="16">Cailab_2023a</strain>
    </source>
</reference>
<feature type="domain" description="GH18" evidence="15">
    <location>
        <begin position="28"/>
        <end position="402"/>
    </location>
</feature>
<evidence type="ECO:0000313" key="16">
    <source>
        <dbReference type="EMBL" id="KAL0273168.1"/>
    </source>
</evidence>
<feature type="compositionally biased region" description="Pro residues" evidence="13">
    <location>
        <begin position="698"/>
        <end position="716"/>
    </location>
</feature>
<dbReference type="InterPro" id="IPR001223">
    <property type="entry name" value="Glyco_hydro18_cat"/>
</dbReference>
<keyword evidence="7" id="KW-0146">Chitin degradation</keyword>
<protein>
    <recommendedName>
        <fullName evidence="3">chitinase</fullName>
        <ecNumber evidence="3">3.2.1.14</ecNumber>
    </recommendedName>
</protein>
<name>A0AAW2HV37_9NEOP</name>
<dbReference type="SMART" id="SM00636">
    <property type="entry name" value="Glyco_18"/>
    <property type="match status" value="1"/>
</dbReference>
<feature type="signal peptide" evidence="14">
    <location>
        <begin position="1"/>
        <end position="22"/>
    </location>
</feature>
<comment type="similarity">
    <text evidence="2">Belongs to the glycosyl hydrolase 18 family. Chitinase class II subfamily.</text>
</comment>
<feature type="compositionally biased region" description="Basic and acidic residues" evidence="13">
    <location>
        <begin position="478"/>
        <end position="491"/>
    </location>
</feature>
<evidence type="ECO:0000256" key="9">
    <source>
        <dbReference type="ARBA" id="ARBA00023277"/>
    </source>
</evidence>
<dbReference type="InterPro" id="IPR029070">
    <property type="entry name" value="Chitinase_insertion_sf"/>
</dbReference>
<evidence type="ECO:0000256" key="5">
    <source>
        <dbReference type="ARBA" id="ARBA00022729"/>
    </source>
</evidence>
<keyword evidence="10 12" id="KW-0326">Glycosidase</keyword>
<evidence type="ECO:0000256" key="4">
    <source>
        <dbReference type="ARBA" id="ARBA00022669"/>
    </source>
</evidence>
<evidence type="ECO:0000256" key="11">
    <source>
        <dbReference type="ARBA" id="ARBA00023326"/>
    </source>
</evidence>
<evidence type="ECO:0000256" key="13">
    <source>
        <dbReference type="SAM" id="MobiDB-lite"/>
    </source>
</evidence>
<accession>A0AAW2HV37</accession>
<dbReference type="SUPFAM" id="SSF57625">
    <property type="entry name" value="Invertebrate chitin-binding proteins"/>
    <property type="match status" value="1"/>
</dbReference>
<dbReference type="Gene3D" id="3.20.20.80">
    <property type="entry name" value="Glycosidases"/>
    <property type="match status" value="1"/>
</dbReference>
<evidence type="ECO:0000256" key="8">
    <source>
        <dbReference type="ARBA" id="ARBA00023157"/>
    </source>
</evidence>
<feature type="compositionally biased region" description="Low complexity" evidence="13">
    <location>
        <begin position="744"/>
        <end position="767"/>
    </location>
</feature>
<feature type="compositionally biased region" description="Pro residues" evidence="13">
    <location>
        <begin position="727"/>
        <end position="743"/>
    </location>
</feature>
<comment type="caution">
    <text evidence="16">The sequence shown here is derived from an EMBL/GenBank/DDBJ whole genome shotgun (WGS) entry which is preliminary data.</text>
</comment>
<keyword evidence="6 12" id="KW-0378">Hydrolase</keyword>
<dbReference type="Pfam" id="PF00704">
    <property type="entry name" value="Glyco_hydro_18"/>
    <property type="match status" value="1"/>
</dbReference>
<dbReference type="PANTHER" id="PTHR11177">
    <property type="entry name" value="CHITINASE"/>
    <property type="match status" value="1"/>
</dbReference>
<dbReference type="InterPro" id="IPR036508">
    <property type="entry name" value="Chitin-bd_dom_sf"/>
</dbReference>
<organism evidence="16">
    <name type="scientific">Menopon gallinae</name>
    <name type="common">poultry shaft louse</name>
    <dbReference type="NCBI Taxonomy" id="328185"/>
    <lineage>
        <taxon>Eukaryota</taxon>
        <taxon>Metazoa</taxon>
        <taxon>Ecdysozoa</taxon>
        <taxon>Arthropoda</taxon>
        <taxon>Hexapoda</taxon>
        <taxon>Insecta</taxon>
        <taxon>Pterygota</taxon>
        <taxon>Neoptera</taxon>
        <taxon>Paraneoptera</taxon>
        <taxon>Psocodea</taxon>
        <taxon>Troctomorpha</taxon>
        <taxon>Phthiraptera</taxon>
        <taxon>Amblycera</taxon>
        <taxon>Menoponidae</taxon>
        <taxon>Menopon</taxon>
    </lineage>
</organism>
<dbReference type="CDD" id="cd02872">
    <property type="entry name" value="GH18_chitolectin_chitotriosidase"/>
    <property type="match status" value="1"/>
</dbReference>